<dbReference type="Gene3D" id="1.10.8.20">
    <property type="entry name" value="N-terminal domain of phosphatidylinositol transfer protein sec14p"/>
    <property type="match status" value="1"/>
</dbReference>
<evidence type="ECO:0000256" key="2">
    <source>
        <dbReference type="ARBA" id="ARBA00022448"/>
    </source>
</evidence>
<keyword evidence="6" id="KW-1185">Reference proteome</keyword>
<dbReference type="OrthoDB" id="1745080at2759"/>
<keyword evidence="2" id="KW-0813">Transport</keyword>
<dbReference type="STRING" id="93759.A0A1R3HTL5"/>
<comment type="caution">
    <text evidence="5">The sequence shown here is derived from an EMBL/GenBank/DDBJ whole genome shotgun (WGS) entry which is preliminary data.</text>
</comment>
<organism evidence="5 6">
    <name type="scientific">Corchorus olitorius</name>
    <dbReference type="NCBI Taxonomy" id="93759"/>
    <lineage>
        <taxon>Eukaryota</taxon>
        <taxon>Viridiplantae</taxon>
        <taxon>Streptophyta</taxon>
        <taxon>Embryophyta</taxon>
        <taxon>Tracheophyta</taxon>
        <taxon>Spermatophyta</taxon>
        <taxon>Magnoliopsida</taxon>
        <taxon>eudicotyledons</taxon>
        <taxon>Gunneridae</taxon>
        <taxon>Pentapetalae</taxon>
        <taxon>rosids</taxon>
        <taxon>malvids</taxon>
        <taxon>Malvales</taxon>
        <taxon>Malvaceae</taxon>
        <taxon>Grewioideae</taxon>
        <taxon>Apeibeae</taxon>
        <taxon>Corchorus</taxon>
    </lineage>
</organism>
<gene>
    <name evidence="5" type="ORF">COLO4_26950</name>
</gene>
<evidence type="ECO:0000256" key="1">
    <source>
        <dbReference type="ARBA" id="ARBA00004370"/>
    </source>
</evidence>
<dbReference type="Proteomes" id="UP000187203">
    <property type="component" value="Unassembled WGS sequence"/>
</dbReference>
<dbReference type="InterPro" id="IPR036273">
    <property type="entry name" value="CRAL/TRIO_N_dom_sf"/>
</dbReference>
<evidence type="ECO:0000259" key="4">
    <source>
        <dbReference type="SMART" id="SM01100"/>
    </source>
</evidence>
<dbReference type="EMBL" id="AWUE01019403">
    <property type="protein sequence ID" value="OMO73662.1"/>
    <property type="molecule type" value="Genomic_DNA"/>
</dbReference>
<dbReference type="GO" id="GO:0008289">
    <property type="term" value="F:lipid binding"/>
    <property type="evidence" value="ECO:0007669"/>
    <property type="project" value="InterPro"/>
</dbReference>
<sequence>MPSKRHEGTDIVLAKFLKAKDYKVHEALEMLRNTLKWRNEFKENLGPDVEFSKQHTQRNFRTFLKYRLMEELVA</sequence>
<evidence type="ECO:0000313" key="5">
    <source>
        <dbReference type="EMBL" id="OMO73662.1"/>
    </source>
</evidence>
<accession>A0A1R3HTL5</accession>
<evidence type="ECO:0000313" key="6">
    <source>
        <dbReference type="Proteomes" id="UP000187203"/>
    </source>
</evidence>
<dbReference type="SMART" id="SM01100">
    <property type="entry name" value="CRAL_TRIO_N"/>
    <property type="match status" value="1"/>
</dbReference>
<reference evidence="6" key="1">
    <citation type="submission" date="2013-09" db="EMBL/GenBank/DDBJ databases">
        <title>Corchorus olitorius genome sequencing.</title>
        <authorList>
            <person name="Alam M."/>
            <person name="Haque M.S."/>
            <person name="Islam M.S."/>
            <person name="Emdad E.M."/>
            <person name="Islam M.M."/>
            <person name="Ahmed B."/>
            <person name="Halim A."/>
            <person name="Hossen Q.M.M."/>
            <person name="Hossain M.Z."/>
            <person name="Ahmed R."/>
            <person name="Khan M.M."/>
            <person name="Islam R."/>
            <person name="Rashid M.M."/>
            <person name="Khan S.A."/>
            <person name="Rahman M.S."/>
            <person name="Alam M."/>
            <person name="Yahiya A.S."/>
            <person name="Khan M.S."/>
            <person name="Azam M.S."/>
            <person name="Haque T."/>
            <person name="Lashkar M.Z.H."/>
            <person name="Akhand A.I."/>
            <person name="Morshed G."/>
            <person name="Roy S."/>
            <person name="Uddin K.S."/>
            <person name="Rabeya T."/>
            <person name="Hossain A.S."/>
            <person name="Chowdhury A."/>
            <person name="Snigdha A.R."/>
            <person name="Mortoza M.S."/>
            <person name="Matin S.A."/>
            <person name="Hoque S.M.E."/>
            <person name="Islam M.K."/>
            <person name="Roy D.K."/>
            <person name="Haider R."/>
            <person name="Moosa M.M."/>
            <person name="Elias S.M."/>
            <person name="Hasan A.M."/>
            <person name="Jahan S."/>
            <person name="Shafiuddin M."/>
            <person name="Mahmood N."/>
            <person name="Shommy N.S."/>
        </authorList>
    </citation>
    <scope>NUCLEOTIDE SEQUENCE [LARGE SCALE GENOMIC DNA]</scope>
    <source>
        <strain evidence="6">cv. O-4</strain>
    </source>
</reference>
<comment type="subcellular location">
    <subcellularLocation>
        <location evidence="1">Membrane</location>
    </subcellularLocation>
</comment>
<name>A0A1R3HTL5_9ROSI</name>
<dbReference type="InterPro" id="IPR044834">
    <property type="entry name" value="PATL"/>
</dbReference>
<dbReference type="PANTHER" id="PTHR45932:SF3">
    <property type="entry name" value="PATELLIN-4-LIKE"/>
    <property type="match status" value="1"/>
</dbReference>
<keyword evidence="3" id="KW-0472">Membrane</keyword>
<dbReference type="SUPFAM" id="SSF46938">
    <property type="entry name" value="CRAL/TRIO N-terminal domain"/>
    <property type="match status" value="1"/>
</dbReference>
<protein>
    <recommendedName>
        <fullName evidence="4">CRAL/TRIO N-terminal domain-containing protein</fullName>
    </recommendedName>
</protein>
<proteinExistence type="predicted"/>
<feature type="domain" description="CRAL/TRIO N-terminal" evidence="4">
    <location>
        <begin position="9"/>
        <end position="34"/>
    </location>
</feature>
<dbReference type="PANTHER" id="PTHR45932">
    <property type="entry name" value="PATELLIN-1"/>
    <property type="match status" value="1"/>
</dbReference>
<dbReference type="InterPro" id="IPR011074">
    <property type="entry name" value="CRAL/TRIO_N_dom"/>
</dbReference>
<dbReference type="GO" id="GO:0016020">
    <property type="term" value="C:membrane"/>
    <property type="evidence" value="ECO:0007669"/>
    <property type="project" value="UniProtKB-SubCell"/>
</dbReference>
<dbReference type="AlphaFoldDB" id="A0A1R3HTL5"/>
<evidence type="ECO:0000256" key="3">
    <source>
        <dbReference type="ARBA" id="ARBA00023136"/>
    </source>
</evidence>